<dbReference type="GO" id="GO:0034338">
    <property type="term" value="F:short-chain carboxylesterase activity"/>
    <property type="evidence" value="ECO:0007669"/>
    <property type="project" value="TreeGrafter"/>
</dbReference>
<name>A0A518GPW7_9PLAN</name>
<dbReference type="EMBL" id="CP036299">
    <property type="protein sequence ID" value="QDV30579.1"/>
    <property type="molecule type" value="Genomic_DNA"/>
</dbReference>
<dbReference type="GO" id="GO:0047372">
    <property type="term" value="F:monoacylglycerol lipase activity"/>
    <property type="evidence" value="ECO:0007669"/>
    <property type="project" value="TreeGrafter"/>
</dbReference>
<dbReference type="Pfam" id="PF12146">
    <property type="entry name" value="Hydrolase_4"/>
    <property type="match status" value="1"/>
</dbReference>
<keyword evidence="4" id="KW-0378">Hydrolase</keyword>
<feature type="active site" description="Charge relay system" evidence="2">
    <location>
        <position position="307"/>
    </location>
</feature>
<feature type="active site" description="Charge relay system" evidence="2">
    <location>
        <position position="183"/>
    </location>
</feature>
<dbReference type="SUPFAM" id="SSF53474">
    <property type="entry name" value="alpha/beta-Hydrolases"/>
    <property type="match status" value="1"/>
</dbReference>
<evidence type="ECO:0000313" key="4">
    <source>
        <dbReference type="EMBL" id="QDV30579.1"/>
    </source>
</evidence>
<evidence type="ECO:0000256" key="2">
    <source>
        <dbReference type="PIRSR" id="PIRSR005211-1"/>
    </source>
</evidence>
<dbReference type="InterPro" id="IPR029058">
    <property type="entry name" value="AB_hydrolase_fold"/>
</dbReference>
<dbReference type="InterPro" id="IPR022742">
    <property type="entry name" value="Hydrolase_4"/>
</dbReference>
<proteinExistence type="inferred from homology"/>
<evidence type="ECO:0000256" key="1">
    <source>
        <dbReference type="ARBA" id="ARBA00010884"/>
    </source>
</evidence>
<comment type="similarity">
    <text evidence="1">Belongs to the AB hydrolase superfamily. AB hydrolase 4 family.</text>
</comment>
<evidence type="ECO:0000259" key="3">
    <source>
        <dbReference type="Pfam" id="PF12146"/>
    </source>
</evidence>
<evidence type="ECO:0000313" key="5">
    <source>
        <dbReference type="Proteomes" id="UP000315349"/>
    </source>
</evidence>
<organism evidence="4 5">
    <name type="scientific">Planctopirus ephydatiae</name>
    <dbReference type="NCBI Taxonomy" id="2528019"/>
    <lineage>
        <taxon>Bacteria</taxon>
        <taxon>Pseudomonadati</taxon>
        <taxon>Planctomycetota</taxon>
        <taxon>Planctomycetia</taxon>
        <taxon>Planctomycetales</taxon>
        <taxon>Planctomycetaceae</taxon>
        <taxon>Planctopirus</taxon>
    </lineage>
</organism>
<gene>
    <name evidence="4" type="ORF">Spb1_25130</name>
</gene>
<protein>
    <submittedName>
        <fullName evidence="4">Putative hydrolase</fullName>
    </submittedName>
</protein>
<dbReference type="PANTHER" id="PTHR10794">
    <property type="entry name" value="ABHYDROLASE DOMAIN-CONTAINING PROTEIN"/>
    <property type="match status" value="1"/>
</dbReference>
<reference evidence="4 5" key="1">
    <citation type="submission" date="2019-02" db="EMBL/GenBank/DDBJ databases">
        <title>Deep-cultivation of Planctomycetes and their phenomic and genomic characterization uncovers novel biology.</title>
        <authorList>
            <person name="Wiegand S."/>
            <person name="Jogler M."/>
            <person name="Boedeker C."/>
            <person name="Pinto D."/>
            <person name="Vollmers J."/>
            <person name="Rivas-Marin E."/>
            <person name="Kohn T."/>
            <person name="Peeters S.H."/>
            <person name="Heuer A."/>
            <person name="Rast P."/>
            <person name="Oberbeckmann S."/>
            <person name="Bunk B."/>
            <person name="Jeske O."/>
            <person name="Meyerdierks A."/>
            <person name="Storesund J.E."/>
            <person name="Kallscheuer N."/>
            <person name="Luecker S."/>
            <person name="Lage O.M."/>
            <person name="Pohl T."/>
            <person name="Merkel B.J."/>
            <person name="Hornburger P."/>
            <person name="Mueller R.-W."/>
            <person name="Bruemmer F."/>
            <person name="Labrenz M."/>
            <person name="Spormann A.M."/>
            <person name="Op den Camp H."/>
            <person name="Overmann J."/>
            <person name="Amann R."/>
            <person name="Jetten M.S.M."/>
            <person name="Mascher T."/>
            <person name="Medema M.H."/>
            <person name="Devos D.P."/>
            <person name="Kaster A.-K."/>
            <person name="Ovreas L."/>
            <person name="Rohde M."/>
            <person name="Galperin M.Y."/>
            <person name="Jogler C."/>
        </authorList>
    </citation>
    <scope>NUCLEOTIDE SEQUENCE [LARGE SCALE GENOMIC DNA]</scope>
    <source>
        <strain evidence="4 5">Spb1</strain>
    </source>
</reference>
<dbReference type="AlphaFoldDB" id="A0A518GPW7"/>
<keyword evidence="5" id="KW-1185">Reference proteome</keyword>
<dbReference type="Gene3D" id="3.40.50.1820">
    <property type="entry name" value="alpha/beta hydrolase"/>
    <property type="match status" value="1"/>
</dbReference>
<sequence length="371" mass="41265">MDSLEKVTAVVTNQPSVICDMAGLGSGTNVYRQPMSPRWWLRSGHLQTIACGLWPVSEEPGDSLREVVELEDGDRLTVYANFPAENSPVNPSEIPLTVLLMPGLCGDHRSGLIRRLTSQLLRAGVSVVRMNHRGCGEQEILAQRPYHAGRTSDLLAAIDWWKQSPWAIDVSGRRRKIALCGISLSGNILLKTLGVAARELPAEVVAALAINPPIDLMQCVKQLSVGLNWIYDQFFVRRLYGELARRKDATRWPKELRRPQTLLEFDEFYTAPRSGFASAEEYYRLSSARSTLDQIELATTVLTARDDPLIPVSIFTDGQVRWSPSTRVVVARSGGHVGYFETRQGGKSGFWLDEFVAHWALRVAGGPVNRL</sequence>
<dbReference type="PANTHER" id="PTHR10794:SF94">
    <property type="entry name" value="ESTERASE YHET-RELATED"/>
    <property type="match status" value="1"/>
</dbReference>
<dbReference type="PIRSF" id="PIRSF005211">
    <property type="entry name" value="Ab_hydro_YheT"/>
    <property type="match status" value="1"/>
</dbReference>
<dbReference type="InterPro" id="IPR012020">
    <property type="entry name" value="ABHD4"/>
</dbReference>
<feature type="domain" description="Serine aminopeptidase S33" evidence="3">
    <location>
        <begin position="97"/>
        <end position="311"/>
    </location>
</feature>
<dbReference type="KEGG" id="peh:Spb1_25130"/>
<dbReference type="OrthoDB" id="332676at2"/>
<dbReference type="InterPro" id="IPR050960">
    <property type="entry name" value="AB_hydrolase_4_sf"/>
</dbReference>
<accession>A0A518GPW7</accession>
<dbReference type="Proteomes" id="UP000315349">
    <property type="component" value="Chromosome"/>
</dbReference>
<feature type="active site" description="Charge relay system" evidence="2">
    <location>
        <position position="336"/>
    </location>
</feature>